<gene>
    <name evidence="9" type="ORF">SULYE_1516</name>
</gene>
<keyword evidence="6" id="KW-0472">Membrane</keyword>
<dbReference type="Proteomes" id="UP000005540">
    <property type="component" value="Unassembled WGS sequence"/>
</dbReference>
<evidence type="ECO:0000256" key="4">
    <source>
        <dbReference type="ARBA" id="ARBA00022452"/>
    </source>
</evidence>
<dbReference type="Pfam" id="PF02321">
    <property type="entry name" value="OEP"/>
    <property type="match status" value="1"/>
</dbReference>
<feature type="chain" id="PRO_5002937938" evidence="8">
    <location>
        <begin position="18"/>
        <end position="387"/>
    </location>
</feature>
<dbReference type="RefSeq" id="WP_007547905.1">
    <property type="nucleotide sequence ID" value="NZ_ABZS01000174.1"/>
</dbReference>
<comment type="similarity">
    <text evidence="2">Belongs to the outer membrane factor (OMF) (TC 1.B.17) family.</text>
</comment>
<dbReference type="GO" id="GO:1990281">
    <property type="term" value="C:efflux pump complex"/>
    <property type="evidence" value="ECO:0007669"/>
    <property type="project" value="TreeGrafter"/>
</dbReference>
<protein>
    <submittedName>
        <fullName evidence="9">Outer membrane efflux protein</fullName>
    </submittedName>
</protein>
<keyword evidence="7" id="KW-0998">Cell outer membrane</keyword>
<dbReference type="Gene3D" id="1.20.1600.10">
    <property type="entry name" value="Outer membrane efflux proteins (OEP)"/>
    <property type="match status" value="1"/>
</dbReference>
<dbReference type="GO" id="GO:0015288">
    <property type="term" value="F:porin activity"/>
    <property type="evidence" value="ECO:0007669"/>
    <property type="project" value="TreeGrafter"/>
</dbReference>
<comment type="caution">
    <text evidence="9">The sequence shown here is derived from an EMBL/GenBank/DDBJ whole genome shotgun (WGS) entry which is preliminary data.</text>
</comment>
<evidence type="ECO:0000256" key="7">
    <source>
        <dbReference type="ARBA" id="ARBA00023237"/>
    </source>
</evidence>
<keyword evidence="4" id="KW-1134">Transmembrane beta strand</keyword>
<dbReference type="PANTHER" id="PTHR30026:SF20">
    <property type="entry name" value="OUTER MEMBRANE PROTEIN TOLC"/>
    <property type="match status" value="1"/>
</dbReference>
<keyword evidence="3" id="KW-0813">Transport</keyword>
<evidence type="ECO:0000256" key="8">
    <source>
        <dbReference type="SAM" id="SignalP"/>
    </source>
</evidence>
<evidence type="ECO:0000256" key="6">
    <source>
        <dbReference type="ARBA" id="ARBA00023136"/>
    </source>
</evidence>
<evidence type="ECO:0000256" key="5">
    <source>
        <dbReference type="ARBA" id="ARBA00022692"/>
    </source>
</evidence>
<organism evidence="9 10">
    <name type="scientific">Sulfurihydrogenibium yellowstonense SS-5</name>
    <dbReference type="NCBI Taxonomy" id="432331"/>
    <lineage>
        <taxon>Bacteria</taxon>
        <taxon>Pseudomonadati</taxon>
        <taxon>Aquificota</taxon>
        <taxon>Aquificia</taxon>
        <taxon>Aquificales</taxon>
        <taxon>Hydrogenothermaceae</taxon>
        <taxon>Sulfurihydrogenibium</taxon>
    </lineage>
</organism>
<evidence type="ECO:0000256" key="1">
    <source>
        <dbReference type="ARBA" id="ARBA00004442"/>
    </source>
</evidence>
<feature type="signal peptide" evidence="8">
    <location>
        <begin position="1"/>
        <end position="17"/>
    </location>
</feature>
<evidence type="ECO:0000256" key="3">
    <source>
        <dbReference type="ARBA" id="ARBA00022448"/>
    </source>
</evidence>
<evidence type="ECO:0000313" key="10">
    <source>
        <dbReference type="Proteomes" id="UP000005540"/>
    </source>
</evidence>
<sequence>MKRILLALFTSFSMVNAETFEDILEKSINNDLIKSKYYEVMSYEGDIIKAKALPNPEGYISFERLMGNNTSGNLSEFHILQPLRLYGQRKYQTNQAEKEFQHQKLNFEAFKNTYTGNLYTLFYEALYNKYLYEIAQEEMKTSKQILDFIKKTYQLGETTKLDLLRGEKDYKFTEVKLNLSKTKYEESVKRLSGFVGFDVKDVEGDINQIRQIKDKDLTTLPQIAAINSKMESLENAYKFQKALAKPQIGVGFITREQTTGKYSAGLMLTFSIPVFYKNLGEIVNIQNQKASFEKLHNYQLENIKKTTATIKESYNILKSQLEEIDNKVLPDMKAQLSLAEKSYKLRELTLFEYLTIKSQYYELLRYRADLLMQIHKLYGEYVAIVGE</sequence>
<dbReference type="AlphaFoldDB" id="C4FLR2"/>
<accession>C4FLR2</accession>
<keyword evidence="8" id="KW-0732">Signal</keyword>
<evidence type="ECO:0000256" key="2">
    <source>
        <dbReference type="ARBA" id="ARBA00007613"/>
    </source>
</evidence>
<dbReference type="GO" id="GO:0009279">
    <property type="term" value="C:cell outer membrane"/>
    <property type="evidence" value="ECO:0007669"/>
    <property type="project" value="UniProtKB-SubCell"/>
</dbReference>
<dbReference type="GO" id="GO:0015562">
    <property type="term" value="F:efflux transmembrane transporter activity"/>
    <property type="evidence" value="ECO:0007669"/>
    <property type="project" value="InterPro"/>
</dbReference>
<dbReference type="PANTHER" id="PTHR30026">
    <property type="entry name" value="OUTER MEMBRANE PROTEIN TOLC"/>
    <property type="match status" value="1"/>
</dbReference>
<evidence type="ECO:0000313" key="9">
    <source>
        <dbReference type="EMBL" id="EEP59987.1"/>
    </source>
</evidence>
<dbReference type="OrthoDB" id="10026at2"/>
<name>C4FLR2_9AQUI</name>
<reference evidence="9 10" key="1">
    <citation type="submission" date="2009-04" db="EMBL/GenBank/DDBJ databases">
        <authorList>
            <person name="Reysenbach A.-L."/>
            <person name="Heidelberg J.F."/>
            <person name="Nelson W.C."/>
        </authorList>
    </citation>
    <scope>NUCLEOTIDE SEQUENCE [LARGE SCALE GENOMIC DNA]</scope>
    <source>
        <strain evidence="9 10">SS-5</strain>
    </source>
</reference>
<comment type="subcellular location">
    <subcellularLocation>
        <location evidence="1">Cell outer membrane</location>
    </subcellularLocation>
</comment>
<dbReference type="SUPFAM" id="SSF56954">
    <property type="entry name" value="Outer membrane efflux proteins (OEP)"/>
    <property type="match status" value="1"/>
</dbReference>
<keyword evidence="5" id="KW-0812">Transmembrane</keyword>
<dbReference type="InterPro" id="IPR051906">
    <property type="entry name" value="TolC-like"/>
</dbReference>
<dbReference type="EMBL" id="ABZS01000174">
    <property type="protein sequence ID" value="EEP59987.1"/>
    <property type="molecule type" value="Genomic_DNA"/>
</dbReference>
<keyword evidence="10" id="KW-1185">Reference proteome</keyword>
<dbReference type="InterPro" id="IPR003423">
    <property type="entry name" value="OMP_efflux"/>
</dbReference>
<proteinExistence type="inferred from homology"/>